<proteinExistence type="predicted"/>
<dbReference type="RefSeq" id="WP_051569550.1">
    <property type="nucleotide sequence ID" value="NZ_KK073874.1"/>
</dbReference>
<keyword evidence="2" id="KW-0012">Acyltransferase</keyword>
<keyword evidence="3" id="KW-1185">Reference proteome</keyword>
<dbReference type="Proteomes" id="UP000021053">
    <property type="component" value="Unassembled WGS sequence"/>
</dbReference>
<keyword evidence="2" id="KW-0808">Transferase</keyword>
<dbReference type="AlphaFoldDB" id="A0A011AAS9"/>
<comment type="caution">
    <text evidence="2">The sequence shown here is derived from an EMBL/GenBank/DDBJ whole genome shotgun (WGS) entry which is preliminary data.</text>
</comment>
<organism evidence="2 3">
    <name type="scientific">Cryptosporangium arvum DSM 44712</name>
    <dbReference type="NCBI Taxonomy" id="927661"/>
    <lineage>
        <taxon>Bacteria</taxon>
        <taxon>Bacillati</taxon>
        <taxon>Actinomycetota</taxon>
        <taxon>Actinomycetes</taxon>
        <taxon>Cryptosporangiales</taxon>
        <taxon>Cryptosporangiaceae</taxon>
        <taxon>Cryptosporangium</taxon>
    </lineage>
</organism>
<reference evidence="2 3" key="1">
    <citation type="submission" date="2013-07" db="EMBL/GenBank/DDBJ databases">
        <authorList>
            <consortium name="DOE Joint Genome Institute"/>
            <person name="Eisen J."/>
            <person name="Huntemann M."/>
            <person name="Han J."/>
            <person name="Chen A."/>
            <person name="Kyrpides N."/>
            <person name="Mavromatis K."/>
            <person name="Markowitz V."/>
            <person name="Palaniappan K."/>
            <person name="Ivanova N."/>
            <person name="Schaumberg A."/>
            <person name="Pati A."/>
            <person name="Liolios K."/>
            <person name="Nordberg H.P."/>
            <person name="Cantor M.N."/>
            <person name="Hua S.X."/>
            <person name="Woyke T."/>
        </authorList>
    </citation>
    <scope>NUCLEOTIDE SEQUENCE [LARGE SCALE GENOMIC DNA]</scope>
    <source>
        <strain evidence="2 3">DSM 44712</strain>
    </source>
</reference>
<dbReference type="GO" id="GO:0016747">
    <property type="term" value="F:acyltransferase activity, transferring groups other than amino-acyl groups"/>
    <property type="evidence" value="ECO:0007669"/>
    <property type="project" value="InterPro"/>
</dbReference>
<gene>
    <name evidence="2" type="ORF">CryarDRAFT_0154</name>
</gene>
<name>A0A011AAS9_9ACTN</name>
<protein>
    <submittedName>
        <fullName evidence="2">Sortase-like acyltransferase</fullName>
    </submittedName>
</protein>
<dbReference type="HOGENOM" id="CLU_099459_1_0_11"/>
<dbReference type="Pfam" id="PF00583">
    <property type="entry name" value="Acetyltransf_1"/>
    <property type="match status" value="1"/>
</dbReference>
<dbReference type="OrthoDB" id="4536199at2"/>
<dbReference type="EMBL" id="JFBT01000001">
    <property type="protein sequence ID" value="EXG79131.1"/>
    <property type="molecule type" value="Genomic_DNA"/>
</dbReference>
<dbReference type="PROSITE" id="PS51186">
    <property type="entry name" value="GNAT"/>
    <property type="match status" value="1"/>
</dbReference>
<feature type="domain" description="N-acetyltransferase" evidence="1">
    <location>
        <begin position="14"/>
        <end position="183"/>
    </location>
</feature>
<accession>A0A011AAS9</accession>
<dbReference type="SUPFAM" id="SSF55729">
    <property type="entry name" value="Acyl-CoA N-acyltransferases (Nat)"/>
    <property type="match status" value="1"/>
</dbReference>
<dbReference type="InterPro" id="IPR016181">
    <property type="entry name" value="Acyl_CoA_acyltransferase"/>
</dbReference>
<evidence type="ECO:0000259" key="1">
    <source>
        <dbReference type="PROSITE" id="PS51186"/>
    </source>
</evidence>
<evidence type="ECO:0000313" key="2">
    <source>
        <dbReference type="EMBL" id="EXG79131.1"/>
    </source>
</evidence>
<sequence>MIPSALDLHALDTDEARAIQDELFGLYARIYADQLSDPFYSEERFAERFAGHSGRPGFELVTGRVAGELIGYAYGGPLPPRTQWWNGLREPVPAEQLDEDGARTFALNEIMVTQDWRRRGIARTLHDALLAERPERRATLLVDPGNTPARTAYLSWGWQLLGHLQPFPDAPVYDALIVDLPLRHVAAG</sequence>
<dbReference type="InterPro" id="IPR000182">
    <property type="entry name" value="GNAT_dom"/>
</dbReference>
<evidence type="ECO:0000313" key="3">
    <source>
        <dbReference type="Proteomes" id="UP000021053"/>
    </source>
</evidence>
<dbReference type="Gene3D" id="3.40.630.30">
    <property type="match status" value="1"/>
</dbReference>